<evidence type="ECO:0000313" key="2">
    <source>
        <dbReference type="Proteomes" id="UP001177120"/>
    </source>
</evidence>
<evidence type="ECO:0000313" key="1">
    <source>
        <dbReference type="EMBL" id="MBN2910715.1"/>
    </source>
</evidence>
<dbReference type="EMBL" id="JAFHAP010000015">
    <property type="protein sequence ID" value="MBN2910715.1"/>
    <property type="molecule type" value="Genomic_DNA"/>
</dbReference>
<proteinExistence type="predicted"/>
<keyword evidence="2" id="KW-1185">Reference proteome</keyword>
<accession>A0ABS2WMF8</accession>
<reference evidence="1" key="1">
    <citation type="journal article" date="2024" name="Int. J. Syst. Evol. Microbiol.">
        <title>Polycladomyces zharkentensis sp. nov., a novel thermophilic cellulose- and starch-degrading member of the Bacillota from a geothermal aquifer in Kazakhstan.</title>
        <authorList>
            <person name="Mashzhan A."/>
            <person name="Kistaubayeva A."/>
            <person name="Javier-Lopez R."/>
            <person name="Bissenova U."/>
            <person name="Bissenbay A."/>
            <person name="Birkeland N.K."/>
        </authorList>
    </citation>
    <scope>NUCLEOTIDE SEQUENCE</scope>
    <source>
        <strain evidence="1">ZKZ2T</strain>
    </source>
</reference>
<name>A0ABS2WMF8_9BACL</name>
<dbReference type="RefSeq" id="WP_205496890.1">
    <property type="nucleotide sequence ID" value="NZ_JAFHAP010000015.1"/>
</dbReference>
<comment type="caution">
    <text evidence="1">The sequence shown here is derived from an EMBL/GenBank/DDBJ whole genome shotgun (WGS) entry which is preliminary data.</text>
</comment>
<sequence length="140" mass="16416">MGFCCGASMIGTIGSLRQGPTRVHNVPLFYCPVCHQVEVHHAVRDEFELLMEYALEDGAREVNLNEYLDPQKVQEWKEHCTSFEEDNPETVLREQIDMALDLSRVAKALKDEEWEEQLNNRLRVLSRRLIRFQQQRAENK</sequence>
<organism evidence="1 2">
    <name type="scientific">Polycladomyces zharkentensis</name>
    <dbReference type="NCBI Taxonomy" id="2807616"/>
    <lineage>
        <taxon>Bacteria</taxon>
        <taxon>Bacillati</taxon>
        <taxon>Bacillota</taxon>
        <taxon>Bacilli</taxon>
        <taxon>Bacillales</taxon>
        <taxon>Thermoactinomycetaceae</taxon>
        <taxon>Polycladomyces</taxon>
    </lineage>
</organism>
<gene>
    <name evidence="1" type="ORF">JQC72_14540</name>
</gene>
<protein>
    <submittedName>
        <fullName evidence="1">Uncharacterized protein</fullName>
    </submittedName>
</protein>
<dbReference type="Proteomes" id="UP001177120">
    <property type="component" value="Unassembled WGS sequence"/>
</dbReference>